<dbReference type="InterPro" id="IPR050223">
    <property type="entry name" value="D-isomer_2-hydroxyacid_DH"/>
</dbReference>
<dbReference type="EMBL" id="JANUAU010000005">
    <property type="protein sequence ID" value="MCS3677831.1"/>
    <property type="molecule type" value="Genomic_DNA"/>
</dbReference>
<dbReference type="InterPro" id="IPR006139">
    <property type="entry name" value="D-isomer_2_OHA_DH_cat_dom"/>
</dbReference>
<protein>
    <submittedName>
        <fullName evidence="7">Lactate dehydrogenase-like 2-hydroxyacid dehydrogenase</fullName>
    </submittedName>
</protein>
<dbReference type="PROSITE" id="PS00671">
    <property type="entry name" value="D_2_HYDROXYACID_DH_3"/>
    <property type="match status" value="1"/>
</dbReference>
<dbReference type="Proteomes" id="UP001155144">
    <property type="component" value="Unassembled WGS sequence"/>
</dbReference>
<dbReference type="Pfam" id="PF00389">
    <property type="entry name" value="2-Hacid_dh"/>
    <property type="match status" value="1"/>
</dbReference>
<dbReference type="PROSITE" id="PS00065">
    <property type="entry name" value="D_2_HYDROXYACID_DH_1"/>
    <property type="match status" value="1"/>
</dbReference>
<evidence type="ECO:0000313" key="7">
    <source>
        <dbReference type="EMBL" id="MCS3677831.1"/>
    </source>
</evidence>
<evidence type="ECO:0000259" key="6">
    <source>
        <dbReference type="Pfam" id="PF02826"/>
    </source>
</evidence>
<keyword evidence="3" id="KW-0520">NAD</keyword>
<evidence type="ECO:0000256" key="4">
    <source>
        <dbReference type="RuleBase" id="RU003719"/>
    </source>
</evidence>
<evidence type="ECO:0000313" key="8">
    <source>
        <dbReference type="EMBL" id="MCS3864735.1"/>
    </source>
</evidence>
<name>A0A9X2Q1L2_9BACT</name>
<dbReference type="SUPFAM" id="SSF51735">
    <property type="entry name" value="NAD(P)-binding Rossmann-fold domains"/>
    <property type="match status" value="1"/>
</dbReference>
<dbReference type="InterPro" id="IPR029752">
    <property type="entry name" value="D-isomer_DH_CS1"/>
</dbReference>
<dbReference type="EMBL" id="JANTYZ010000002">
    <property type="protein sequence ID" value="MCS3864735.1"/>
    <property type="molecule type" value="Genomic_DNA"/>
</dbReference>
<dbReference type="Gene3D" id="3.40.50.720">
    <property type="entry name" value="NAD(P)-binding Rossmann-like Domain"/>
    <property type="match status" value="2"/>
</dbReference>
<dbReference type="EMBL" id="JANUBL010000003">
    <property type="protein sequence ID" value="MCS4121595.1"/>
    <property type="molecule type" value="Genomic_DNA"/>
</dbReference>
<dbReference type="SUPFAM" id="SSF52283">
    <property type="entry name" value="Formate/glycerate dehydrogenase catalytic domain-like"/>
    <property type="match status" value="1"/>
</dbReference>
<dbReference type="GO" id="GO:0030267">
    <property type="term" value="F:glyoxylate reductase (NADPH) activity"/>
    <property type="evidence" value="ECO:0007669"/>
    <property type="project" value="TreeGrafter"/>
</dbReference>
<reference evidence="7" key="1">
    <citation type="submission" date="2022-08" db="EMBL/GenBank/DDBJ databases">
        <title>Genomic Encyclopedia of Type Strains, Phase V (KMG-V): Genome sequencing to study the core and pangenomes of soil and plant-associated prokaryotes.</title>
        <authorList>
            <person name="Whitman W."/>
        </authorList>
    </citation>
    <scope>NUCLEOTIDE SEQUENCE</scope>
    <source>
        <strain evidence="7">0</strain>
        <strain evidence="8">SP2016B</strain>
        <strain evidence="9">SP3026</strain>
    </source>
</reference>
<evidence type="ECO:0000256" key="2">
    <source>
        <dbReference type="ARBA" id="ARBA00023002"/>
    </source>
</evidence>
<dbReference type="InterPro" id="IPR036291">
    <property type="entry name" value="NAD(P)-bd_dom_sf"/>
</dbReference>
<accession>A0A9X2Q1L2</accession>
<organism evidence="7 10">
    <name type="scientific">Salinibacter ruber</name>
    <dbReference type="NCBI Taxonomy" id="146919"/>
    <lineage>
        <taxon>Bacteria</taxon>
        <taxon>Pseudomonadati</taxon>
        <taxon>Rhodothermota</taxon>
        <taxon>Rhodothermia</taxon>
        <taxon>Rhodothermales</taxon>
        <taxon>Salinibacteraceae</taxon>
        <taxon>Salinibacter</taxon>
    </lineage>
</organism>
<dbReference type="InterPro" id="IPR029753">
    <property type="entry name" value="D-isomer_DH_CS"/>
</dbReference>
<dbReference type="Proteomes" id="UP001155027">
    <property type="component" value="Unassembled WGS sequence"/>
</dbReference>
<dbReference type="PROSITE" id="PS00670">
    <property type="entry name" value="D_2_HYDROXYACID_DH_2"/>
    <property type="match status" value="1"/>
</dbReference>
<dbReference type="FunFam" id="3.40.50.720:FF:000203">
    <property type="entry name" value="D-3-phosphoglycerate dehydrogenase (SerA)"/>
    <property type="match status" value="1"/>
</dbReference>
<dbReference type="Pfam" id="PF02826">
    <property type="entry name" value="2-Hacid_dh_C"/>
    <property type="match status" value="1"/>
</dbReference>
<comment type="caution">
    <text evidence="7">The sequence shown here is derived from an EMBL/GenBank/DDBJ whole genome shotgun (WGS) entry which is preliminary data.</text>
</comment>
<feature type="domain" description="D-isomer specific 2-hydroxyacid dehydrogenase catalytic" evidence="5">
    <location>
        <begin position="19"/>
        <end position="316"/>
    </location>
</feature>
<dbReference type="PANTHER" id="PTHR10996:SF283">
    <property type="entry name" value="GLYOXYLATE_HYDROXYPYRUVATE REDUCTASE B"/>
    <property type="match status" value="1"/>
</dbReference>
<evidence type="ECO:0000313" key="9">
    <source>
        <dbReference type="EMBL" id="MCS4121595.1"/>
    </source>
</evidence>
<feature type="domain" description="D-isomer specific 2-hydroxyacid dehydrogenase NAD-binding" evidence="6">
    <location>
        <begin position="111"/>
        <end position="288"/>
    </location>
</feature>
<dbReference type="GO" id="GO:0016618">
    <property type="term" value="F:hydroxypyruvate reductase [NAD(P)H] activity"/>
    <property type="evidence" value="ECO:0007669"/>
    <property type="project" value="TreeGrafter"/>
</dbReference>
<dbReference type="InterPro" id="IPR006140">
    <property type="entry name" value="D-isomer_DH_NAD-bd"/>
</dbReference>
<evidence type="ECO:0000259" key="5">
    <source>
        <dbReference type="Pfam" id="PF00389"/>
    </source>
</evidence>
<sequence>MAHIVSTRPLIDGGLSGVRDEHTLTVCDPPDGSTRSVDELIALADGADVLLSVLADPITEALFEARPGLQMVSQYAVGVDNIDLEAAEAHDVAVTHTPGVLTDATADQAWALLLAAARHVPAADRYVRDGRFERWETTHLMGMELARKTIGIVGMGRIGTAVARRALGFGMEVIYHNRTRANPTVERQVSARHVGLGELLTTSDVVSLHCPHNDESHHLLDAAAFAKMKASALLVNTARGPVVDEAALVDALERGEIAGAGLDVFEDEPEVHPGLMEQDRVVLAPHLGSATTDTRMRMAQMCVASITALLDGAESVPHRLV</sequence>
<dbReference type="RefSeq" id="WP_251963182.1">
    <property type="nucleotide sequence ID" value="NZ_CALTRY010000041.1"/>
</dbReference>
<evidence type="ECO:0000256" key="3">
    <source>
        <dbReference type="ARBA" id="ARBA00023027"/>
    </source>
</evidence>
<gene>
    <name evidence="9" type="ORF">GGP45_001948</name>
    <name evidence="7" type="ORF">GGP71_001759</name>
    <name evidence="8" type="ORF">GGP82_001281</name>
</gene>
<dbReference type="GO" id="GO:0005829">
    <property type="term" value="C:cytosol"/>
    <property type="evidence" value="ECO:0007669"/>
    <property type="project" value="TreeGrafter"/>
</dbReference>
<keyword evidence="2 4" id="KW-0560">Oxidoreductase</keyword>
<dbReference type="GO" id="GO:0051287">
    <property type="term" value="F:NAD binding"/>
    <property type="evidence" value="ECO:0007669"/>
    <property type="project" value="InterPro"/>
</dbReference>
<comment type="similarity">
    <text evidence="1 4">Belongs to the D-isomer specific 2-hydroxyacid dehydrogenase family.</text>
</comment>
<evidence type="ECO:0000256" key="1">
    <source>
        <dbReference type="ARBA" id="ARBA00005854"/>
    </source>
</evidence>
<dbReference type="Proteomes" id="UP001155034">
    <property type="component" value="Unassembled WGS sequence"/>
</dbReference>
<dbReference type="AlphaFoldDB" id="A0A9X2Q1L2"/>
<dbReference type="CDD" id="cd05301">
    <property type="entry name" value="GDH"/>
    <property type="match status" value="1"/>
</dbReference>
<proteinExistence type="inferred from homology"/>
<dbReference type="PANTHER" id="PTHR10996">
    <property type="entry name" value="2-HYDROXYACID DEHYDROGENASE-RELATED"/>
    <property type="match status" value="1"/>
</dbReference>
<evidence type="ECO:0000313" key="10">
    <source>
        <dbReference type="Proteomes" id="UP001155027"/>
    </source>
</evidence>